<accession>A0A0P7UC20</accession>
<dbReference type="Proteomes" id="UP000034805">
    <property type="component" value="Unassembled WGS sequence"/>
</dbReference>
<reference evidence="2 3" key="1">
    <citation type="submission" date="2015-08" db="EMBL/GenBank/DDBJ databases">
        <title>The genome of the Asian arowana (Scleropages formosus).</title>
        <authorList>
            <person name="Tan M.H."/>
            <person name="Gan H.M."/>
            <person name="Croft L.J."/>
            <person name="Austin C.M."/>
        </authorList>
    </citation>
    <scope>NUCLEOTIDE SEQUENCE [LARGE SCALE GENOMIC DNA]</scope>
    <source>
        <strain evidence="2">Aro1</strain>
    </source>
</reference>
<name>A0A0P7UC20_SCLFO</name>
<evidence type="ECO:0000313" key="3">
    <source>
        <dbReference type="Proteomes" id="UP000034805"/>
    </source>
</evidence>
<gene>
    <name evidence="2" type="ORF">Z043_126315</name>
</gene>
<organism evidence="2 3">
    <name type="scientific">Scleropages formosus</name>
    <name type="common">Asian bonytongue</name>
    <name type="synonym">Osteoglossum formosum</name>
    <dbReference type="NCBI Taxonomy" id="113540"/>
    <lineage>
        <taxon>Eukaryota</taxon>
        <taxon>Metazoa</taxon>
        <taxon>Chordata</taxon>
        <taxon>Craniata</taxon>
        <taxon>Vertebrata</taxon>
        <taxon>Euteleostomi</taxon>
        <taxon>Actinopterygii</taxon>
        <taxon>Neopterygii</taxon>
        <taxon>Teleostei</taxon>
        <taxon>Osteoglossocephala</taxon>
        <taxon>Osteoglossomorpha</taxon>
        <taxon>Osteoglossiformes</taxon>
        <taxon>Osteoglossidae</taxon>
        <taxon>Scleropages</taxon>
    </lineage>
</organism>
<evidence type="ECO:0000256" key="1">
    <source>
        <dbReference type="SAM" id="MobiDB-lite"/>
    </source>
</evidence>
<dbReference type="EMBL" id="JARO02027223">
    <property type="protein sequence ID" value="KPP56130.1"/>
    <property type="molecule type" value="Genomic_DNA"/>
</dbReference>
<protein>
    <submittedName>
        <fullName evidence="2">Uncharacterized protein</fullName>
    </submittedName>
</protein>
<comment type="caution">
    <text evidence="2">The sequence shown here is derived from an EMBL/GenBank/DDBJ whole genome shotgun (WGS) entry which is preliminary data.</text>
</comment>
<evidence type="ECO:0000313" key="2">
    <source>
        <dbReference type="EMBL" id="KPP56130.1"/>
    </source>
</evidence>
<feature type="non-terminal residue" evidence="2">
    <location>
        <position position="1"/>
    </location>
</feature>
<dbReference type="AlphaFoldDB" id="A0A0P7UC20"/>
<feature type="compositionally biased region" description="Basic residues" evidence="1">
    <location>
        <begin position="67"/>
        <end position="76"/>
    </location>
</feature>
<feature type="region of interest" description="Disordered" evidence="1">
    <location>
        <begin position="1"/>
        <end position="76"/>
    </location>
</feature>
<sequence length="76" mass="8660">QLPCLHGQLDGSMLSQSKLKKSPSFGTGLDNENTPQELIQHWSPPHKQPRTLAKGKENEETQFVLGRRPRRRRESA</sequence>
<proteinExistence type="predicted"/>
<feature type="non-terminal residue" evidence="2">
    <location>
        <position position="76"/>
    </location>
</feature>